<dbReference type="InterPro" id="IPR002182">
    <property type="entry name" value="NB-ARC"/>
</dbReference>
<dbReference type="InterPro" id="IPR045344">
    <property type="entry name" value="C-JID"/>
</dbReference>
<dbReference type="Gene3D" id="3.40.50.300">
    <property type="entry name" value="P-loop containing nucleotide triphosphate hydrolases"/>
    <property type="match status" value="1"/>
</dbReference>
<dbReference type="SUPFAM" id="SSF52540">
    <property type="entry name" value="P-loop containing nucleoside triphosphate hydrolases"/>
    <property type="match status" value="1"/>
</dbReference>
<evidence type="ECO:0000259" key="6">
    <source>
        <dbReference type="Pfam" id="PF00931"/>
    </source>
</evidence>
<evidence type="ECO:0000313" key="10">
    <source>
        <dbReference type="Proteomes" id="UP000265520"/>
    </source>
</evidence>
<comment type="caution">
    <text evidence="9">The sequence shown here is derived from an EMBL/GenBank/DDBJ whole genome shotgun (WGS) entry which is preliminary data.</text>
</comment>
<feature type="domain" description="Disease resistance protein Roq1-like winged-helix" evidence="8">
    <location>
        <begin position="146"/>
        <end position="219"/>
    </location>
</feature>
<name>A0A392M314_9FABA</name>
<evidence type="ECO:0000256" key="4">
    <source>
        <dbReference type="ARBA" id="ARBA00023027"/>
    </source>
</evidence>
<feature type="domain" description="C-JID" evidence="7">
    <location>
        <begin position="595"/>
        <end position="677"/>
    </location>
</feature>
<evidence type="ECO:0000256" key="5">
    <source>
        <dbReference type="ARBA" id="ARBA00047304"/>
    </source>
</evidence>
<reference evidence="9 10" key="1">
    <citation type="journal article" date="2018" name="Front. Plant Sci.">
        <title>Red Clover (Trifolium pratense) and Zigzag Clover (T. medium) - A Picture of Genomic Similarities and Differences.</title>
        <authorList>
            <person name="Dluhosova J."/>
            <person name="Istvanek J."/>
            <person name="Nedelnik J."/>
            <person name="Repkova J."/>
        </authorList>
    </citation>
    <scope>NUCLEOTIDE SEQUENCE [LARGE SCALE GENOMIC DNA]</scope>
    <source>
        <strain evidence="10">cv. 10/8</strain>
        <tissue evidence="9">Leaf</tissue>
    </source>
</reference>
<dbReference type="GO" id="GO:0061809">
    <property type="term" value="F:NAD+ nucleosidase activity, cyclic ADP-ribose generating"/>
    <property type="evidence" value="ECO:0007669"/>
    <property type="project" value="UniProtKB-EC"/>
</dbReference>
<dbReference type="PANTHER" id="PTHR11017">
    <property type="entry name" value="LEUCINE-RICH REPEAT-CONTAINING PROTEIN"/>
    <property type="match status" value="1"/>
</dbReference>
<dbReference type="InterPro" id="IPR036390">
    <property type="entry name" value="WH_DNA-bd_sf"/>
</dbReference>
<dbReference type="SUPFAM" id="SSF46785">
    <property type="entry name" value="Winged helix' DNA-binding domain"/>
    <property type="match status" value="1"/>
</dbReference>
<feature type="non-terminal residue" evidence="9">
    <location>
        <position position="743"/>
    </location>
</feature>
<keyword evidence="3" id="KW-0677">Repeat</keyword>
<dbReference type="AlphaFoldDB" id="A0A392M314"/>
<evidence type="ECO:0000256" key="2">
    <source>
        <dbReference type="ARBA" id="ARBA00022614"/>
    </source>
</evidence>
<keyword evidence="2" id="KW-0433">Leucine-rich repeat</keyword>
<evidence type="ECO:0000259" key="8">
    <source>
        <dbReference type="Pfam" id="PF23282"/>
    </source>
</evidence>
<organism evidence="9 10">
    <name type="scientific">Trifolium medium</name>
    <dbReference type="NCBI Taxonomy" id="97028"/>
    <lineage>
        <taxon>Eukaryota</taxon>
        <taxon>Viridiplantae</taxon>
        <taxon>Streptophyta</taxon>
        <taxon>Embryophyta</taxon>
        <taxon>Tracheophyta</taxon>
        <taxon>Spermatophyta</taxon>
        <taxon>Magnoliopsida</taxon>
        <taxon>eudicotyledons</taxon>
        <taxon>Gunneridae</taxon>
        <taxon>Pentapetalae</taxon>
        <taxon>rosids</taxon>
        <taxon>fabids</taxon>
        <taxon>Fabales</taxon>
        <taxon>Fabaceae</taxon>
        <taxon>Papilionoideae</taxon>
        <taxon>50 kb inversion clade</taxon>
        <taxon>NPAAA clade</taxon>
        <taxon>Hologalegina</taxon>
        <taxon>IRL clade</taxon>
        <taxon>Trifolieae</taxon>
        <taxon>Trifolium</taxon>
    </lineage>
</organism>
<dbReference type="InterPro" id="IPR042197">
    <property type="entry name" value="Apaf_helical"/>
</dbReference>
<dbReference type="SUPFAM" id="SSF52058">
    <property type="entry name" value="L domain-like"/>
    <property type="match status" value="1"/>
</dbReference>
<sequence>MKVLIVLDDVKNKNQLKMLFGTLDWFRSDSRIIITTKDKQVLIANGVDDHDLYEVGVLSFNQALELFYLNAFKQINQLEKEEYYELSKRFVDYAGCIPLVLEILGSHLIGKDKEFWESQLDQLKRKPIKEVYDVMILSYKDLDRIERKIFLDIACFFNGLNLKVDYMKLLLKDCESDRSVTVGLERLKDKALVTISEDNVVSMHDTIQEMGREVVRRVSSEDPRKRSRLWDRDEICDVLKNDKGTEAIRSISLDLSAIRKLELSPLVFAKMTNLQFLDFHGRHDQDCLDLLPQGLRSFPTDLRYLHWMHYPLKSFPEKFSAKNLVILDLSYSRVEELWHGVKSLVNLKEVILYRSKVLKELPDFSKAAYLEVLDISRCYNLKSIHPSIFSLENLVRLNLEFCSSLTKFESDTRLSSLRCLNLGYCKKLRTFSVTTNSLIELDLTGIRINALPSSFGCLSKLEMLALGESKIESIPSSIKNLTRLRKLDLRLCSEVLALPALPSSLETLIAEGETLKTVLFPSTASEQFKENKKGVEFWNCSNLDKRSLINIGLNVQINIVKFAYQHLSTLEHDDYVESYVDYKYESPYQAVYVYPGSSVPEWFKYKTTKDEMIVDLSPPHLSPLLGFVFCFILAEDSQYGDLMEFNITVFDGEGDGEKDDVDIYMYRTCCYIALDHVCMIYDQPCSQYLTSIAKNQTKFKIKVTARIVTNKYREGPEVKLKGFGISPLKIKMKKLIYTQIYSL</sequence>
<keyword evidence="10" id="KW-1185">Reference proteome</keyword>
<evidence type="ECO:0000259" key="7">
    <source>
        <dbReference type="Pfam" id="PF20160"/>
    </source>
</evidence>
<accession>A0A392M314</accession>
<gene>
    <name evidence="9" type="ORF">A2U01_0002400</name>
</gene>
<dbReference type="GO" id="GO:0006952">
    <property type="term" value="P:defense response"/>
    <property type="evidence" value="ECO:0007669"/>
    <property type="project" value="InterPro"/>
</dbReference>
<dbReference type="InterPro" id="IPR058192">
    <property type="entry name" value="WHD_ROQ1-like"/>
</dbReference>
<dbReference type="Pfam" id="PF00931">
    <property type="entry name" value="NB-ARC"/>
    <property type="match status" value="1"/>
</dbReference>
<keyword evidence="4" id="KW-0520">NAD</keyword>
<dbReference type="PANTHER" id="PTHR11017:SF263">
    <property type="entry name" value="ADP-RIBOSYL CYCLASE_CYCLIC ADP-RIBOSE HYDROLASE"/>
    <property type="match status" value="1"/>
</dbReference>
<protein>
    <recommendedName>
        <fullName evidence="1">ADP-ribosyl cyclase/cyclic ADP-ribose hydrolase</fullName>
        <ecNumber evidence="1">3.2.2.6</ecNumber>
    </recommendedName>
</protein>
<evidence type="ECO:0000313" key="9">
    <source>
        <dbReference type="EMBL" id="MCH81609.1"/>
    </source>
</evidence>
<evidence type="ECO:0000256" key="1">
    <source>
        <dbReference type="ARBA" id="ARBA00011982"/>
    </source>
</evidence>
<dbReference type="EC" id="3.2.2.6" evidence="1"/>
<dbReference type="Pfam" id="PF20160">
    <property type="entry name" value="C-JID"/>
    <property type="match status" value="1"/>
</dbReference>
<dbReference type="InterPro" id="IPR027417">
    <property type="entry name" value="P-loop_NTPase"/>
</dbReference>
<dbReference type="Gene3D" id="3.80.10.10">
    <property type="entry name" value="Ribonuclease Inhibitor"/>
    <property type="match status" value="2"/>
</dbReference>
<feature type="domain" description="NB-ARC" evidence="6">
    <location>
        <begin position="2"/>
        <end position="74"/>
    </location>
</feature>
<dbReference type="Gene3D" id="1.10.8.430">
    <property type="entry name" value="Helical domain of apoptotic protease-activating factors"/>
    <property type="match status" value="1"/>
</dbReference>
<dbReference type="InterPro" id="IPR044974">
    <property type="entry name" value="Disease_R_plants"/>
</dbReference>
<dbReference type="EMBL" id="LXQA010002523">
    <property type="protein sequence ID" value="MCH81609.1"/>
    <property type="molecule type" value="Genomic_DNA"/>
</dbReference>
<comment type="catalytic activity">
    <reaction evidence="5">
        <text>NAD(+) + H2O = ADP-D-ribose + nicotinamide + H(+)</text>
        <dbReference type="Rhea" id="RHEA:16301"/>
        <dbReference type="ChEBI" id="CHEBI:15377"/>
        <dbReference type="ChEBI" id="CHEBI:15378"/>
        <dbReference type="ChEBI" id="CHEBI:17154"/>
        <dbReference type="ChEBI" id="CHEBI:57540"/>
        <dbReference type="ChEBI" id="CHEBI:57967"/>
        <dbReference type="EC" id="3.2.2.6"/>
    </reaction>
    <physiologicalReaction direction="left-to-right" evidence="5">
        <dbReference type="Rhea" id="RHEA:16302"/>
    </physiologicalReaction>
</comment>
<dbReference type="Proteomes" id="UP000265520">
    <property type="component" value="Unassembled WGS sequence"/>
</dbReference>
<dbReference type="GO" id="GO:0043531">
    <property type="term" value="F:ADP binding"/>
    <property type="evidence" value="ECO:0007669"/>
    <property type="project" value="InterPro"/>
</dbReference>
<evidence type="ECO:0000256" key="3">
    <source>
        <dbReference type="ARBA" id="ARBA00022737"/>
    </source>
</evidence>
<proteinExistence type="predicted"/>
<dbReference type="InterPro" id="IPR032675">
    <property type="entry name" value="LRR_dom_sf"/>
</dbReference>
<dbReference type="Pfam" id="PF23282">
    <property type="entry name" value="WHD_ROQ1"/>
    <property type="match status" value="1"/>
</dbReference>